<feature type="domain" description="Peptidase M14" evidence="16">
    <location>
        <begin position="970"/>
        <end position="1278"/>
    </location>
</feature>
<keyword evidence="9" id="KW-0862">Zinc</keyword>
<dbReference type="Gene3D" id="2.60.40.3120">
    <property type="match status" value="1"/>
</dbReference>
<keyword evidence="7" id="KW-0479">Metal-binding</keyword>
<comment type="subcellular location">
    <subcellularLocation>
        <location evidence="2">Cytoplasm</location>
        <location evidence="2">Cytosol</location>
    </subcellularLocation>
</comment>
<evidence type="ECO:0000256" key="6">
    <source>
        <dbReference type="ARBA" id="ARBA00022670"/>
    </source>
</evidence>
<feature type="region of interest" description="Disordered" evidence="15">
    <location>
        <begin position="449"/>
        <end position="469"/>
    </location>
</feature>
<feature type="active site" description="Proton donor/acceptor" evidence="14">
    <location>
        <position position="1242"/>
    </location>
</feature>
<keyword evidence="6" id="KW-0645">Protease</keyword>
<evidence type="ECO:0000256" key="9">
    <source>
        <dbReference type="ARBA" id="ARBA00022833"/>
    </source>
</evidence>
<evidence type="ECO:0000313" key="17">
    <source>
        <dbReference type="EMBL" id="CAK8694559.1"/>
    </source>
</evidence>
<dbReference type="Gene3D" id="1.25.10.10">
    <property type="entry name" value="Leucine-rich Repeat Variant"/>
    <property type="match status" value="1"/>
</dbReference>
<feature type="compositionally biased region" description="Basic residues" evidence="15">
    <location>
        <begin position="7"/>
        <end position="17"/>
    </location>
</feature>
<comment type="catalytic activity">
    <reaction evidence="13">
        <text>(L-glutamyl)(n+1)-gamma-L-glutamyl-L-glutamyl-[protein] + H2O = (L-glutamyl)(n)-gamma-L-glutamyl-L-glutamyl-[protein] + L-glutamate</text>
        <dbReference type="Rhea" id="RHEA:60004"/>
        <dbReference type="Rhea" id="RHEA-COMP:15519"/>
        <dbReference type="Rhea" id="RHEA-COMP:15675"/>
        <dbReference type="ChEBI" id="CHEBI:15377"/>
        <dbReference type="ChEBI" id="CHEBI:29985"/>
        <dbReference type="ChEBI" id="CHEBI:143623"/>
    </reaction>
    <physiologicalReaction direction="left-to-right" evidence="13">
        <dbReference type="Rhea" id="RHEA:60005"/>
    </physiologicalReaction>
</comment>
<keyword evidence="10" id="KW-0482">Metalloprotease</keyword>
<evidence type="ECO:0000256" key="3">
    <source>
        <dbReference type="ARBA" id="ARBA00005988"/>
    </source>
</evidence>
<dbReference type="PANTHER" id="PTHR12756">
    <property type="entry name" value="CYTOSOLIC CARBOXYPEPTIDASE"/>
    <property type="match status" value="1"/>
</dbReference>
<dbReference type="Pfam" id="PF18027">
    <property type="entry name" value="Pepdidase_M14_N"/>
    <property type="match status" value="1"/>
</dbReference>
<feature type="region of interest" description="Disordered" evidence="15">
    <location>
        <begin position="1291"/>
        <end position="1326"/>
    </location>
</feature>
<evidence type="ECO:0000256" key="8">
    <source>
        <dbReference type="ARBA" id="ARBA00022801"/>
    </source>
</evidence>
<dbReference type="InterPro" id="IPR033852">
    <property type="entry name" value="CBPC1/4"/>
</dbReference>
<evidence type="ECO:0000256" key="4">
    <source>
        <dbReference type="ARBA" id="ARBA00022490"/>
    </source>
</evidence>
<feature type="compositionally biased region" description="Polar residues" evidence="15">
    <location>
        <begin position="524"/>
        <end position="550"/>
    </location>
</feature>
<dbReference type="Pfam" id="PF00246">
    <property type="entry name" value="Peptidase_M14"/>
    <property type="match status" value="1"/>
</dbReference>
<reference evidence="17 18" key="1">
    <citation type="submission" date="2024-02" db="EMBL/GenBank/DDBJ databases">
        <authorList>
            <person name="Daric V."/>
            <person name="Darras S."/>
        </authorList>
    </citation>
    <scope>NUCLEOTIDE SEQUENCE [LARGE SCALE GENOMIC DNA]</scope>
</reference>
<proteinExistence type="inferred from homology"/>
<dbReference type="Proteomes" id="UP001642483">
    <property type="component" value="Unassembled WGS sequence"/>
</dbReference>
<keyword evidence="18" id="KW-1185">Reference proteome</keyword>
<name>A0ABP0GV93_CLALP</name>
<dbReference type="Pfam" id="PF25571">
    <property type="entry name" value="TPR_CCP1_N"/>
    <property type="match status" value="1"/>
</dbReference>
<accession>A0ABP0GV93</accession>
<evidence type="ECO:0000256" key="12">
    <source>
        <dbReference type="ARBA" id="ARBA00026108"/>
    </source>
</evidence>
<evidence type="ECO:0000256" key="2">
    <source>
        <dbReference type="ARBA" id="ARBA00004514"/>
    </source>
</evidence>
<comment type="cofactor">
    <cofactor evidence="1">
        <name>Zn(2+)</name>
        <dbReference type="ChEBI" id="CHEBI:29105"/>
    </cofactor>
</comment>
<feature type="region of interest" description="Disordered" evidence="15">
    <location>
        <begin position="1491"/>
        <end position="1522"/>
    </location>
</feature>
<feature type="region of interest" description="Disordered" evidence="15">
    <location>
        <begin position="1"/>
        <end position="20"/>
    </location>
</feature>
<comment type="caution">
    <text evidence="17">The sequence shown here is derived from an EMBL/GenBank/DDBJ whole genome shotgun (WGS) entry which is preliminary data.</text>
</comment>
<dbReference type="SUPFAM" id="SSF48371">
    <property type="entry name" value="ARM repeat"/>
    <property type="match status" value="1"/>
</dbReference>
<dbReference type="SUPFAM" id="SSF53187">
    <property type="entry name" value="Zn-dependent exopeptidases"/>
    <property type="match status" value="1"/>
</dbReference>
<evidence type="ECO:0000256" key="10">
    <source>
        <dbReference type="ARBA" id="ARBA00023049"/>
    </source>
</evidence>
<feature type="region of interest" description="Disordered" evidence="15">
    <location>
        <begin position="1414"/>
        <end position="1443"/>
    </location>
</feature>
<dbReference type="InterPro" id="IPR000834">
    <property type="entry name" value="Peptidase_M14"/>
</dbReference>
<keyword evidence="8" id="KW-0378">Hydrolase</keyword>
<evidence type="ECO:0000256" key="13">
    <source>
        <dbReference type="ARBA" id="ARBA00029302"/>
    </source>
</evidence>
<feature type="compositionally biased region" description="Acidic residues" evidence="15">
    <location>
        <begin position="373"/>
        <end position="388"/>
    </location>
</feature>
<comment type="catalytic activity">
    <reaction evidence="11">
        <text>C-terminal L-alpha-aminoacyl-L-glutamyl-L-glutamyl-[tubulin] + H2O = C-terminal L-alpha-aminoacyl-L-glutamyl-[tubulin] + L-glutamate</text>
        <dbReference type="Rhea" id="RHEA:63792"/>
        <dbReference type="Rhea" id="RHEA-COMP:16435"/>
        <dbReference type="Rhea" id="RHEA-COMP:16436"/>
        <dbReference type="ChEBI" id="CHEBI:15377"/>
        <dbReference type="ChEBI" id="CHEBI:29985"/>
        <dbReference type="ChEBI" id="CHEBI:149555"/>
        <dbReference type="ChEBI" id="CHEBI:149556"/>
        <dbReference type="EC" id="3.4.17.24"/>
    </reaction>
    <physiologicalReaction direction="left-to-right" evidence="11">
        <dbReference type="Rhea" id="RHEA:63793"/>
    </physiologicalReaction>
</comment>
<evidence type="ECO:0000256" key="14">
    <source>
        <dbReference type="PROSITE-ProRule" id="PRU01379"/>
    </source>
</evidence>
<keyword evidence="5" id="KW-0121">Carboxypeptidase</keyword>
<evidence type="ECO:0000256" key="5">
    <source>
        <dbReference type="ARBA" id="ARBA00022645"/>
    </source>
</evidence>
<evidence type="ECO:0000256" key="11">
    <source>
        <dbReference type="ARBA" id="ARBA00024524"/>
    </source>
</evidence>
<dbReference type="PANTHER" id="PTHR12756:SF11">
    <property type="entry name" value="CYTOSOLIC CARBOXYPEPTIDASE 1"/>
    <property type="match status" value="1"/>
</dbReference>
<dbReference type="Gene3D" id="3.40.630.10">
    <property type="entry name" value="Zn peptidases"/>
    <property type="match status" value="1"/>
</dbReference>
<dbReference type="EMBL" id="CAWYQH010000141">
    <property type="protein sequence ID" value="CAK8694559.1"/>
    <property type="molecule type" value="Genomic_DNA"/>
</dbReference>
<feature type="compositionally biased region" description="Low complexity" evidence="15">
    <location>
        <begin position="389"/>
        <end position="413"/>
    </location>
</feature>
<feature type="region of interest" description="Disordered" evidence="15">
    <location>
        <begin position="373"/>
        <end position="420"/>
    </location>
</feature>
<keyword evidence="4" id="KW-0963">Cytoplasm</keyword>
<dbReference type="EC" id="3.4.17.24" evidence="12"/>
<comment type="similarity">
    <text evidence="3 14">Belongs to the peptidase M14 family.</text>
</comment>
<dbReference type="InterPro" id="IPR050821">
    <property type="entry name" value="Cytosolic_carboxypeptidase"/>
</dbReference>
<evidence type="ECO:0000256" key="15">
    <source>
        <dbReference type="SAM" id="MobiDB-lite"/>
    </source>
</evidence>
<evidence type="ECO:0000313" key="18">
    <source>
        <dbReference type="Proteomes" id="UP001642483"/>
    </source>
</evidence>
<dbReference type="InterPro" id="IPR040626">
    <property type="entry name" value="Pepdidase_M14_N"/>
</dbReference>
<dbReference type="InterPro" id="IPR016024">
    <property type="entry name" value="ARM-type_fold"/>
</dbReference>
<gene>
    <name evidence="17" type="ORF">CVLEPA_LOCUS27922</name>
</gene>
<evidence type="ECO:0000256" key="7">
    <source>
        <dbReference type="ARBA" id="ARBA00022723"/>
    </source>
</evidence>
<evidence type="ECO:0000259" key="16">
    <source>
        <dbReference type="PROSITE" id="PS52035"/>
    </source>
</evidence>
<protein>
    <recommendedName>
        <fullName evidence="12">tubulin-glutamate carboxypeptidase</fullName>
        <ecNumber evidence="12">3.4.17.24</ecNumber>
    </recommendedName>
</protein>
<dbReference type="CDD" id="cd06906">
    <property type="entry name" value="M14_Nna1"/>
    <property type="match status" value="1"/>
</dbReference>
<evidence type="ECO:0000256" key="1">
    <source>
        <dbReference type="ARBA" id="ARBA00001947"/>
    </source>
</evidence>
<organism evidence="17 18">
    <name type="scientific">Clavelina lepadiformis</name>
    <name type="common">Light-bulb sea squirt</name>
    <name type="synonym">Ascidia lepadiformis</name>
    <dbReference type="NCBI Taxonomy" id="159417"/>
    <lineage>
        <taxon>Eukaryota</taxon>
        <taxon>Metazoa</taxon>
        <taxon>Chordata</taxon>
        <taxon>Tunicata</taxon>
        <taxon>Ascidiacea</taxon>
        <taxon>Aplousobranchia</taxon>
        <taxon>Clavelinidae</taxon>
        <taxon>Clavelina</taxon>
    </lineage>
</organism>
<dbReference type="InterPro" id="IPR011989">
    <property type="entry name" value="ARM-like"/>
</dbReference>
<feature type="region of interest" description="Disordered" evidence="15">
    <location>
        <begin position="519"/>
        <end position="571"/>
    </location>
</feature>
<dbReference type="PROSITE" id="PS52035">
    <property type="entry name" value="PEPTIDASE_M14"/>
    <property type="match status" value="1"/>
</dbReference>
<sequence length="1522" mass="169528">MFAVKSAKSHSHTKSRAKSVLSTLERLSGASNPDKEQTRYLCHKLLQLVNDQETCKKDATSKAGLDIILLTLESCSDQASCLALVSTLAEISNGGHSAIKRLISHDATRVLLHTLSYLGSHLDWRLLSAIIHLLSKIGPKDRKFALRARLTGSLSMILTSVRSSHNHTNHSRLLPASLAVLKLSVFNSSTNASLLGRAGAIHVLQRVIASLSRKQPIPLKTALATLNLLVRLSKVNASRAVNVGLVSQLLQMHQDYHRRDFKHNRHAAIRKSILNSLKNVVVLRGGRKAFFDCNGMLLLYNSCQDYLAVGCTNKAVESLLLVATMIIRRCQTKSKLPISNSRCTFQFVLPGTRERSDSLDSFDYLGSDDGDEFDEATETLSNNEDESQSESTSSNRRGSTTSASKGSAGSNGSREPLKPKVTRTHEDLKMYESFFPELQEFPLSKHVDDVNGLNRPHTSGEAEAHSSRKNLPVRHSLPDLTHLSPHLQHIRQQETCNPWELQYDIANTFQSMKLDHSEKGLNSVEGSPTKLMTKSSPRKSPNGFSVNYSSGDDVKMGVQRSPTSAWPSMRPDDTVLSGRFVTLPNIITGGLQNQPGKNSSSSFQDFDLTTEQQEIVDFIQTLAERTKSVKTQVNRLSDADAYGSFPVPRLESQVNKRYVQRLIKAKVLEDVARNLFPDNTINEVVFSSESALLPDDTKMCFEAVKFFKGDVQDPKDLTDGASCSKTETDFSYLPPVQILDQIKELSESGAATQNEANLNTPIPILYDNSEHPEVKKGHVMDSSTTLSDGTWQDSDKAQDLALEEDEQDAKLLNKLANPSRPNSFKGDLSLPLNFYSGFECGNLRTAVRIREYEYDLVLNPDCNSNHHFQWFYFSVSNMKTSQPYRFNIINCEKKGSLINEGMQPVMFSMAEARAGRPHWFRVGRETCYYRNHFLRSHLSAGGVKGRTYFTLTFTMTFQHLNDICYFAYHYPYPYTKLQLDLQHFISGIDPSTMYVRNQTFCHTLAGNPLPLLTITAMPKADDVCSTKQAIEDMRSRPYIFLSARVHPGETNASWTMRGTLRLLLTPPPNSESDHDEEATALAAIADELRRSYIFKIVPMLNPDGVINGHHRCSLSGCDLNRTWLDPDAELHPTIYHTKGLLQYLESIQKAPLIYCDYHGHSRKMNVFLYGCSHRESIAAGEAATVQDGPEDAGYKTLPRLLSHLAPTFSMKNCNFVVEKSKAATARVVVWKDIGVTRSYTMESTYCGCDQGAFKGKQIGTRELEGMGSKFCEVLLHLKAKNKTRGLPVFDLDDEPIDTADPTSQSLNNDNDEDSGPGCPANSDAELTPDDDISYLDQAYDVISGPYDGSSFLYHYVRSRSEQPCASKTDMAFWRYDPDNPPELTPQLRPFTVNQVNLTPNTGKSNANEPATFSGFRREPSKHSLKQNPVAATHSLRMSQKSSSLKIEIPSDDGFRSCLKTSPISPRSKPLPVIKAKVSPFTGRVLSYEYGDEDEVPTAPRPFESGLVLRKSPGHYLGSHKTG</sequence>